<dbReference type="PANTHER" id="PTHR10333">
    <property type="entry name" value="INHIBITOR OF GROWTH PROTEIN"/>
    <property type="match status" value="1"/>
</dbReference>
<evidence type="ECO:0000256" key="6">
    <source>
        <dbReference type="ARBA" id="ARBA00023242"/>
    </source>
</evidence>
<dbReference type="InterPro" id="IPR024610">
    <property type="entry name" value="ING_N_histone-binding"/>
</dbReference>
<keyword evidence="3 8" id="KW-0479">Metal-binding</keyword>
<evidence type="ECO:0000313" key="11">
    <source>
        <dbReference type="EMBL" id="UYV81073.1"/>
    </source>
</evidence>
<evidence type="ECO:0000256" key="3">
    <source>
        <dbReference type="ARBA" id="ARBA00022723"/>
    </source>
</evidence>
<dbReference type="CDD" id="cd16857">
    <property type="entry name" value="ING_ING1_2"/>
    <property type="match status" value="1"/>
</dbReference>
<dbReference type="InterPro" id="IPR001965">
    <property type="entry name" value="Znf_PHD"/>
</dbReference>
<dbReference type="SUPFAM" id="SSF57903">
    <property type="entry name" value="FYVE/PHD zinc finger"/>
    <property type="match status" value="1"/>
</dbReference>
<keyword evidence="8" id="KW-0156">Chromatin regulator</keyword>
<sequence length="236" mass="26782">MAGVIQELDSHQGSLTKCLDSFSRKKTILNIQKALIRSQELGDEKLQIIQLIQDLIENKSRQLEGDQENLEENITWTFVKPVFELLGVCAGRSIENTSDLKELPQQPPSQPERSSKRLRKQRVEVGLYESLKDRYDTVQVAPVSQANRKHKKKKKKASGTTAATRALEETLIDPDEPTYCLCDQVSYGEMIGCDNESCIIEWFHFSCVGLVSKPKGKWYCPNCRGERSNQMKSSKS</sequence>
<dbReference type="Gene3D" id="6.10.140.1740">
    <property type="match status" value="1"/>
</dbReference>
<dbReference type="SMART" id="SM00249">
    <property type="entry name" value="PHD"/>
    <property type="match status" value="1"/>
</dbReference>
<dbReference type="Pfam" id="PF12998">
    <property type="entry name" value="ING"/>
    <property type="match status" value="1"/>
</dbReference>
<evidence type="ECO:0000256" key="5">
    <source>
        <dbReference type="ARBA" id="ARBA00022833"/>
    </source>
</evidence>
<dbReference type="PROSITE" id="PS01359">
    <property type="entry name" value="ZF_PHD_1"/>
    <property type="match status" value="1"/>
</dbReference>
<evidence type="ECO:0000256" key="4">
    <source>
        <dbReference type="ARBA" id="ARBA00022771"/>
    </source>
</evidence>
<dbReference type="Gene3D" id="3.30.40.10">
    <property type="entry name" value="Zinc/RING finger domain, C3HC4 (zinc finger)"/>
    <property type="match status" value="1"/>
</dbReference>
<keyword evidence="4 7" id="KW-0863">Zinc-finger</keyword>
<name>A0ABY6LMJ1_9ARAC</name>
<evidence type="ECO:0000259" key="10">
    <source>
        <dbReference type="PROSITE" id="PS50016"/>
    </source>
</evidence>
<feature type="domain" description="PHD-type" evidence="10">
    <location>
        <begin position="177"/>
        <end position="226"/>
    </location>
</feature>
<organism evidence="11 12">
    <name type="scientific">Cordylochernes scorpioides</name>
    <dbReference type="NCBI Taxonomy" id="51811"/>
    <lineage>
        <taxon>Eukaryota</taxon>
        <taxon>Metazoa</taxon>
        <taxon>Ecdysozoa</taxon>
        <taxon>Arthropoda</taxon>
        <taxon>Chelicerata</taxon>
        <taxon>Arachnida</taxon>
        <taxon>Pseudoscorpiones</taxon>
        <taxon>Cheliferoidea</taxon>
        <taxon>Chernetidae</taxon>
        <taxon>Cordylochernes</taxon>
    </lineage>
</organism>
<evidence type="ECO:0000256" key="1">
    <source>
        <dbReference type="ARBA" id="ARBA00004123"/>
    </source>
</evidence>
<comment type="subcellular location">
    <subcellularLocation>
        <location evidence="1 8">Nucleus</location>
    </subcellularLocation>
</comment>
<dbReference type="InterPro" id="IPR011011">
    <property type="entry name" value="Znf_FYVE_PHD"/>
</dbReference>
<evidence type="ECO:0000256" key="8">
    <source>
        <dbReference type="RuleBase" id="RU361213"/>
    </source>
</evidence>
<dbReference type="EMBL" id="CP092881">
    <property type="protein sequence ID" value="UYV81073.1"/>
    <property type="molecule type" value="Genomic_DNA"/>
</dbReference>
<comment type="subunit">
    <text evidence="8">Component of an histone acetyltransferase complex. Interacts with H3K4me3 and to a lesser extent with H3K4me2.</text>
</comment>
<dbReference type="InterPro" id="IPR019786">
    <property type="entry name" value="Zinc_finger_PHD-type_CS"/>
</dbReference>
<dbReference type="PROSITE" id="PS50016">
    <property type="entry name" value="ZF_PHD_2"/>
    <property type="match status" value="1"/>
</dbReference>
<evidence type="ECO:0000256" key="7">
    <source>
        <dbReference type="PROSITE-ProRule" id="PRU00146"/>
    </source>
</evidence>
<proteinExistence type="inferred from homology"/>
<evidence type="ECO:0000256" key="9">
    <source>
        <dbReference type="SAM" id="MobiDB-lite"/>
    </source>
</evidence>
<dbReference type="InterPro" id="IPR028651">
    <property type="entry name" value="ING_fam"/>
</dbReference>
<comment type="function">
    <text evidence="8">Component of an histone acetyltransferase complex.</text>
</comment>
<dbReference type="InterPro" id="IPR013083">
    <property type="entry name" value="Znf_RING/FYVE/PHD"/>
</dbReference>
<dbReference type="InterPro" id="IPR028643">
    <property type="entry name" value="ING1_PHD_Znf"/>
</dbReference>
<gene>
    <name evidence="11" type="ORF">LAZ67_19002694</name>
</gene>
<evidence type="ECO:0000256" key="2">
    <source>
        <dbReference type="ARBA" id="ARBA00010210"/>
    </source>
</evidence>
<feature type="region of interest" description="Disordered" evidence="9">
    <location>
        <begin position="99"/>
        <end position="119"/>
    </location>
</feature>
<evidence type="ECO:0000313" key="12">
    <source>
        <dbReference type="Proteomes" id="UP001235939"/>
    </source>
</evidence>
<accession>A0ABY6LMJ1</accession>
<dbReference type="CDD" id="cd15584">
    <property type="entry name" value="PHD_ING1_2"/>
    <property type="match status" value="1"/>
</dbReference>
<reference evidence="11 12" key="1">
    <citation type="submission" date="2022-01" db="EMBL/GenBank/DDBJ databases">
        <title>A chromosomal length assembly of Cordylochernes scorpioides.</title>
        <authorList>
            <person name="Zeh D."/>
            <person name="Zeh J."/>
        </authorList>
    </citation>
    <scope>NUCLEOTIDE SEQUENCE [LARGE SCALE GENOMIC DNA]</scope>
    <source>
        <strain evidence="11">IN4F17</strain>
        <tissue evidence="11">Whole Body</tissue>
    </source>
</reference>
<protein>
    <recommendedName>
        <fullName evidence="8">Inhibitor of growth protein</fullName>
    </recommendedName>
</protein>
<dbReference type="InterPro" id="IPR019787">
    <property type="entry name" value="Znf_PHD-finger"/>
</dbReference>
<dbReference type="Proteomes" id="UP001235939">
    <property type="component" value="Chromosome 19"/>
</dbReference>
<comment type="domain">
    <text evidence="8">The PHD-type zinc finger mediates the binding to H3K4me3.</text>
</comment>
<dbReference type="PANTHER" id="PTHR10333:SF89">
    <property type="entry name" value="INHIBITOR OF GROWTH PROTEIN"/>
    <property type="match status" value="1"/>
</dbReference>
<keyword evidence="6 8" id="KW-0539">Nucleus</keyword>
<comment type="similarity">
    <text evidence="2 8">Belongs to the ING family.</text>
</comment>
<keyword evidence="12" id="KW-1185">Reference proteome</keyword>
<keyword evidence="5 8" id="KW-0862">Zinc</keyword>